<reference evidence="3" key="1">
    <citation type="journal article" date="2019" name="Int. J. Syst. Evol. Microbiol.">
        <title>The Global Catalogue of Microorganisms (GCM) 10K type strain sequencing project: providing services to taxonomists for standard genome sequencing and annotation.</title>
        <authorList>
            <consortium name="The Broad Institute Genomics Platform"/>
            <consortium name="The Broad Institute Genome Sequencing Center for Infectious Disease"/>
            <person name="Wu L."/>
            <person name="Ma J."/>
        </authorList>
    </citation>
    <scope>NUCLEOTIDE SEQUENCE [LARGE SCALE GENOMIC DNA]</scope>
    <source>
        <strain evidence="3">CECT 8010</strain>
    </source>
</reference>
<feature type="region of interest" description="Disordered" evidence="1">
    <location>
        <begin position="1"/>
        <end position="25"/>
    </location>
</feature>
<proteinExistence type="predicted"/>
<organism evidence="2 3">
    <name type="scientific">Parasediminibacterium paludis</name>
    <dbReference type="NCBI Taxonomy" id="908966"/>
    <lineage>
        <taxon>Bacteria</taxon>
        <taxon>Pseudomonadati</taxon>
        <taxon>Bacteroidota</taxon>
        <taxon>Chitinophagia</taxon>
        <taxon>Chitinophagales</taxon>
        <taxon>Chitinophagaceae</taxon>
        <taxon>Parasediminibacterium</taxon>
    </lineage>
</organism>
<gene>
    <name evidence="2" type="ORF">ACFOW1_02525</name>
</gene>
<sequence length="235" mass="25942">MYEKVKLFSPDATPSTSGTPTTLGTSANNIPKKDIDFLATMEAVATKWALNPSLTLVWVTQASFATTVQAYRTALTTRNTTGSKRPALTKALQTLDKKIDEAVAEVKVYIQKKFKKANAIPQFSRYGIIKQASAYQLPRDHEERLAALALMLAAITADGFDNEEYGKTFWTSITAEYKTTLDAANATDGTVSTNVATKNELRKQLNKVSVALLLLLKANYPDTYAGVYRDWGWKK</sequence>
<dbReference type="EMBL" id="JBHSDC010000002">
    <property type="protein sequence ID" value="MFC4230748.1"/>
    <property type="molecule type" value="Genomic_DNA"/>
</dbReference>
<evidence type="ECO:0000256" key="1">
    <source>
        <dbReference type="SAM" id="MobiDB-lite"/>
    </source>
</evidence>
<evidence type="ECO:0000313" key="2">
    <source>
        <dbReference type="EMBL" id="MFC4230748.1"/>
    </source>
</evidence>
<dbReference type="Proteomes" id="UP001595906">
    <property type="component" value="Unassembled WGS sequence"/>
</dbReference>
<comment type="caution">
    <text evidence="2">The sequence shown here is derived from an EMBL/GenBank/DDBJ whole genome shotgun (WGS) entry which is preliminary data.</text>
</comment>
<keyword evidence="3" id="KW-1185">Reference proteome</keyword>
<evidence type="ECO:0000313" key="3">
    <source>
        <dbReference type="Proteomes" id="UP001595906"/>
    </source>
</evidence>
<protein>
    <submittedName>
        <fullName evidence="2">Uncharacterized protein</fullName>
    </submittedName>
</protein>
<name>A0ABV8PS91_9BACT</name>
<accession>A0ABV8PS91</accession>
<feature type="compositionally biased region" description="Low complexity" evidence="1">
    <location>
        <begin position="13"/>
        <end position="25"/>
    </location>
</feature>
<dbReference type="RefSeq" id="WP_379012126.1">
    <property type="nucleotide sequence ID" value="NZ_JBHSDC010000002.1"/>
</dbReference>